<evidence type="ECO:0000256" key="6">
    <source>
        <dbReference type="ARBA" id="ARBA00022989"/>
    </source>
</evidence>
<evidence type="ECO:0000256" key="8">
    <source>
        <dbReference type="SAM" id="Phobius"/>
    </source>
</evidence>
<proteinExistence type="inferred from homology"/>
<feature type="transmembrane region" description="Helical" evidence="8">
    <location>
        <begin position="335"/>
        <end position="368"/>
    </location>
</feature>
<evidence type="ECO:0000256" key="5">
    <source>
        <dbReference type="ARBA" id="ARBA00022692"/>
    </source>
</evidence>
<keyword evidence="7 8" id="KW-0472">Membrane</keyword>
<evidence type="ECO:0000313" key="10">
    <source>
        <dbReference type="Proteomes" id="UP001230220"/>
    </source>
</evidence>
<comment type="caution">
    <text evidence="9">The sequence shown here is derived from an EMBL/GenBank/DDBJ whole genome shotgun (WGS) entry which is preliminary data.</text>
</comment>
<feature type="transmembrane region" description="Helical" evidence="8">
    <location>
        <begin position="36"/>
        <end position="58"/>
    </location>
</feature>
<feature type="transmembrane region" description="Helical" evidence="8">
    <location>
        <begin position="248"/>
        <end position="266"/>
    </location>
</feature>
<keyword evidence="3" id="KW-0813">Transport</keyword>
<feature type="transmembrane region" description="Helical" evidence="8">
    <location>
        <begin position="179"/>
        <end position="201"/>
    </location>
</feature>
<evidence type="ECO:0000313" key="9">
    <source>
        <dbReference type="EMBL" id="MDQ0359492.1"/>
    </source>
</evidence>
<keyword evidence="4" id="KW-1003">Cell membrane</keyword>
<protein>
    <submittedName>
        <fullName evidence="9">PurR-regulated permease PerM</fullName>
    </submittedName>
</protein>
<gene>
    <name evidence="9" type="ORF">J2S15_000223</name>
</gene>
<keyword evidence="5 8" id="KW-0812">Transmembrane</keyword>
<dbReference type="InterPro" id="IPR002549">
    <property type="entry name" value="AI-2E-like"/>
</dbReference>
<comment type="similarity">
    <text evidence="2">Belongs to the autoinducer-2 exporter (AI-2E) (TC 2.A.86) family.</text>
</comment>
<feature type="transmembrane region" description="Helical" evidence="8">
    <location>
        <begin position="12"/>
        <end position="30"/>
    </location>
</feature>
<dbReference type="PANTHER" id="PTHR21716:SF53">
    <property type="entry name" value="PERMEASE PERM-RELATED"/>
    <property type="match status" value="1"/>
</dbReference>
<organism evidence="9 10">
    <name type="scientific">Breznakia pachnodae</name>
    <dbReference type="NCBI Taxonomy" id="265178"/>
    <lineage>
        <taxon>Bacteria</taxon>
        <taxon>Bacillati</taxon>
        <taxon>Bacillota</taxon>
        <taxon>Erysipelotrichia</taxon>
        <taxon>Erysipelotrichales</taxon>
        <taxon>Erysipelotrichaceae</taxon>
        <taxon>Breznakia</taxon>
    </lineage>
</organism>
<feature type="transmembrane region" description="Helical" evidence="8">
    <location>
        <begin position="304"/>
        <end position="323"/>
    </location>
</feature>
<evidence type="ECO:0000256" key="3">
    <source>
        <dbReference type="ARBA" id="ARBA00022448"/>
    </source>
</evidence>
<evidence type="ECO:0000256" key="1">
    <source>
        <dbReference type="ARBA" id="ARBA00004651"/>
    </source>
</evidence>
<reference evidence="9 10" key="1">
    <citation type="submission" date="2023-07" db="EMBL/GenBank/DDBJ databases">
        <title>Genomic Encyclopedia of Type Strains, Phase IV (KMG-IV): sequencing the most valuable type-strain genomes for metagenomic binning, comparative biology and taxonomic classification.</title>
        <authorList>
            <person name="Goeker M."/>
        </authorList>
    </citation>
    <scope>NUCLEOTIDE SEQUENCE [LARGE SCALE GENOMIC DNA]</scope>
    <source>
        <strain evidence="9 10">DSM 16784</strain>
    </source>
</reference>
<keyword evidence="6 8" id="KW-1133">Transmembrane helix</keyword>
<evidence type="ECO:0000256" key="7">
    <source>
        <dbReference type="ARBA" id="ARBA00023136"/>
    </source>
</evidence>
<comment type="subcellular location">
    <subcellularLocation>
        <location evidence="1">Cell membrane</location>
        <topology evidence="1">Multi-pass membrane protein</topology>
    </subcellularLocation>
</comment>
<sequence length="392" mass="44578">MKEFLEKNKNIIFICTYVIVLLVIVLNYKVIFDTLFLILGLLQPLFIAIGIAFILNIPMRKIEQGWNKVFRNNKFILRFARTVSILLTLILAAILIYLLMIIILPKISESIIEVFKSFNTLINSSVNSVNDILKDFNIDFKLQDIPYIKELQNMSSDTEVFQQIIKFFGDFTQGVVTNAVAFTNAFLQWFLAFCLSIYLLAGKEKLIYQLRKVILAAFTLRQSNKIFRIGEKANFIFTKYVGGQLVDCAIKGIMFYIVFLILDYPLPELSAAIITVCSIVPVFGPIFAMMIDFVLIFAFDPVQAIWFIIIFQILSNLEGQVIYPKIVGNSIGLPGIWVLLSIFVLGDFFGFVGMILAVPVTALAYDLFSEFINNRLKKKNIKVIVDPGGELK</sequence>
<keyword evidence="10" id="KW-1185">Reference proteome</keyword>
<dbReference type="RefSeq" id="WP_307404645.1">
    <property type="nucleotide sequence ID" value="NZ_JAUSUR010000001.1"/>
</dbReference>
<feature type="transmembrane region" description="Helical" evidence="8">
    <location>
        <begin position="79"/>
        <end position="104"/>
    </location>
</feature>
<dbReference type="Proteomes" id="UP001230220">
    <property type="component" value="Unassembled WGS sequence"/>
</dbReference>
<name>A0ABU0DXY0_9FIRM</name>
<dbReference type="Pfam" id="PF01594">
    <property type="entry name" value="AI-2E_transport"/>
    <property type="match status" value="1"/>
</dbReference>
<accession>A0ABU0DXY0</accession>
<dbReference type="EMBL" id="JAUSUR010000001">
    <property type="protein sequence ID" value="MDQ0359492.1"/>
    <property type="molecule type" value="Genomic_DNA"/>
</dbReference>
<evidence type="ECO:0000256" key="4">
    <source>
        <dbReference type="ARBA" id="ARBA00022475"/>
    </source>
</evidence>
<dbReference type="PANTHER" id="PTHR21716">
    <property type="entry name" value="TRANSMEMBRANE PROTEIN"/>
    <property type="match status" value="1"/>
</dbReference>
<feature type="transmembrane region" description="Helical" evidence="8">
    <location>
        <begin position="272"/>
        <end position="297"/>
    </location>
</feature>
<evidence type="ECO:0000256" key="2">
    <source>
        <dbReference type="ARBA" id="ARBA00009773"/>
    </source>
</evidence>